<name>A0AAP0DDN7_9ASTR</name>
<keyword evidence="2" id="KW-1185">Reference proteome</keyword>
<reference evidence="1 2" key="1">
    <citation type="submission" date="2024-04" db="EMBL/GenBank/DDBJ databases">
        <title>The reference genome of an endangered Asteraceae, Deinandra increscens subsp. villosa, native to the Central Coast of California.</title>
        <authorList>
            <person name="Guilliams M."/>
            <person name="Hasenstab-Lehman K."/>
            <person name="Meyer R."/>
            <person name="Mcevoy S."/>
        </authorList>
    </citation>
    <scope>NUCLEOTIDE SEQUENCE [LARGE SCALE GENOMIC DNA]</scope>
    <source>
        <tissue evidence="1">Leaf</tissue>
    </source>
</reference>
<accession>A0AAP0DDN7</accession>
<dbReference type="AlphaFoldDB" id="A0AAP0DDN7"/>
<gene>
    <name evidence="1" type="ORF">SSX86_007549</name>
</gene>
<comment type="caution">
    <text evidence="1">The sequence shown here is derived from an EMBL/GenBank/DDBJ whole genome shotgun (WGS) entry which is preliminary data.</text>
</comment>
<evidence type="ECO:0000313" key="1">
    <source>
        <dbReference type="EMBL" id="KAK9073225.1"/>
    </source>
</evidence>
<dbReference type="Proteomes" id="UP001408789">
    <property type="component" value="Unassembled WGS sequence"/>
</dbReference>
<protein>
    <submittedName>
        <fullName evidence="1">Uncharacterized protein</fullName>
    </submittedName>
</protein>
<evidence type="ECO:0000313" key="2">
    <source>
        <dbReference type="Proteomes" id="UP001408789"/>
    </source>
</evidence>
<organism evidence="1 2">
    <name type="scientific">Deinandra increscens subsp. villosa</name>
    <dbReference type="NCBI Taxonomy" id="3103831"/>
    <lineage>
        <taxon>Eukaryota</taxon>
        <taxon>Viridiplantae</taxon>
        <taxon>Streptophyta</taxon>
        <taxon>Embryophyta</taxon>
        <taxon>Tracheophyta</taxon>
        <taxon>Spermatophyta</taxon>
        <taxon>Magnoliopsida</taxon>
        <taxon>eudicotyledons</taxon>
        <taxon>Gunneridae</taxon>
        <taxon>Pentapetalae</taxon>
        <taxon>asterids</taxon>
        <taxon>campanulids</taxon>
        <taxon>Asterales</taxon>
        <taxon>Asteraceae</taxon>
        <taxon>Asteroideae</taxon>
        <taxon>Heliantheae alliance</taxon>
        <taxon>Madieae</taxon>
        <taxon>Madiinae</taxon>
        <taxon>Deinandra</taxon>
    </lineage>
</organism>
<proteinExistence type="predicted"/>
<dbReference type="EMBL" id="JBCNJP010000009">
    <property type="protein sequence ID" value="KAK9073225.1"/>
    <property type="molecule type" value="Genomic_DNA"/>
</dbReference>
<sequence length="89" mass="9844">MEWTTVQHLDLWHVGNCSKPFQLHIATFHPTQALVAIASGTYIIEFDAYTGSKISLINIGAHVLRMSYSPTSGHVIIAILEVSSFLPYS</sequence>